<feature type="repeat" description="TPR" evidence="4">
    <location>
        <begin position="157"/>
        <end position="190"/>
    </location>
</feature>
<accession>A0A0N4UER4</accession>
<evidence type="ECO:0000256" key="1">
    <source>
        <dbReference type="ARBA" id="ARBA00022737"/>
    </source>
</evidence>
<sequence>MDESKQASSEGNKSYDSDMYANIKSTTSLEKAKKSLITDESSENDDEQEEKKSKQQVMFEPPNSKKPMNLSVFDRRNFLIHQYYIRKDFNSCKALIKEILEECNELYDYPIYIRGKIAIVEKELIMALECNREVTNFINKERLYSFEKARSLRPQKSNYPREIGHIQFLLGNHKKAAEILLEAIKLNPSDTKAYYWRAMALYHIDQSDESATQAQECIMSAPNFVKSVEILKFLAELCAQKNEINSAIEAYKKALELESEDLDALVSLSLLYLKVQNDDQAFATLGKALSYDPSHSPSILTAGAIMQGMGDYDVALIKYR</sequence>
<dbReference type="Pfam" id="PF13181">
    <property type="entry name" value="TPR_8"/>
    <property type="match status" value="2"/>
</dbReference>
<dbReference type="PROSITE" id="PS50005">
    <property type="entry name" value="TPR"/>
    <property type="match status" value="3"/>
</dbReference>
<dbReference type="SMART" id="SM00028">
    <property type="entry name" value="TPR"/>
    <property type="match status" value="4"/>
</dbReference>
<dbReference type="PANTHER" id="PTHR44186">
    <property type="match status" value="1"/>
</dbReference>
<feature type="repeat" description="TPR" evidence="4">
    <location>
        <begin position="262"/>
        <end position="295"/>
    </location>
</feature>
<evidence type="ECO:0000256" key="3">
    <source>
        <dbReference type="ARBA" id="ARBA00023778"/>
    </source>
</evidence>
<gene>
    <name evidence="6" type="ORF">DME_LOCUS9410</name>
</gene>
<dbReference type="AlphaFoldDB" id="A0A0N4UER4"/>
<dbReference type="GO" id="GO:0060271">
    <property type="term" value="P:cilium assembly"/>
    <property type="evidence" value="ECO:0007669"/>
    <property type="project" value="TreeGrafter"/>
</dbReference>
<keyword evidence="8" id="KW-1185">Reference proteome</keyword>
<dbReference type="GO" id="GO:0061512">
    <property type="term" value="P:protein localization to cilium"/>
    <property type="evidence" value="ECO:0007669"/>
    <property type="project" value="TreeGrafter"/>
</dbReference>
<dbReference type="Pfam" id="PF13432">
    <property type="entry name" value="TPR_16"/>
    <property type="match status" value="1"/>
</dbReference>
<dbReference type="PANTHER" id="PTHR44186:SF1">
    <property type="entry name" value="BARDET-BIEDL SYNDROME 4 PROTEIN"/>
    <property type="match status" value="1"/>
</dbReference>
<dbReference type="InterPro" id="IPR011990">
    <property type="entry name" value="TPR-like_helical_dom_sf"/>
</dbReference>
<proteinExistence type="inferred from homology"/>
<dbReference type="OrthoDB" id="309339at2759"/>
<dbReference type="SUPFAM" id="SSF48452">
    <property type="entry name" value="TPR-like"/>
    <property type="match status" value="1"/>
</dbReference>
<evidence type="ECO:0000256" key="2">
    <source>
        <dbReference type="ARBA" id="ARBA00022803"/>
    </source>
</evidence>
<evidence type="ECO:0000313" key="7">
    <source>
        <dbReference type="Proteomes" id="UP000038040"/>
    </source>
</evidence>
<evidence type="ECO:0000256" key="4">
    <source>
        <dbReference type="PROSITE-ProRule" id="PRU00339"/>
    </source>
</evidence>
<feature type="region of interest" description="Disordered" evidence="5">
    <location>
        <begin position="32"/>
        <end position="67"/>
    </location>
</feature>
<dbReference type="Proteomes" id="UP000274756">
    <property type="component" value="Unassembled WGS sequence"/>
</dbReference>
<dbReference type="EMBL" id="UYYG01001181">
    <property type="protein sequence ID" value="VDN59437.1"/>
    <property type="molecule type" value="Genomic_DNA"/>
</dbReference>
<comment type="similarity">
    <text evidence="3">Belongs to the BBS4 family.</text>
</comment>
<name>A0A0N4UER4_DRAME</name>
<dbReference type="GO" id="GO:0036064">
    <property type="term" value="C:ciliary basal body"/>
    <property type="evidence" value="ECO:0007669"/>
    <property type="project" value="TreeGrafter"/>
</dbReference>
<dbReference type="InterPro" id="IPR019734">
    <property type="entry name" value="TPR_rpt"/>
</dbReference>
<evidence type="ECO:0000313" key="8">
    <source>
        <dbReference type="Proteomes" id="UP000274756"/>
    </source>
</evidence>
<keyword evidence="2 4" id="KW-0802">TPR repeat</keyword>
<reference evidence="9" key="1">
    <citation type="submission" date="2017-02" db="UniProtKB">
        <authorList>
            <consortium name="WormBaseParasite"/>
        </authorList>
    </citation>
    <scope>IDENTIFICATION</scope>
</reference>
<evidence type="ECO:0000256" key="5">
    <source>
        <dbReference type="SAM" id="MobiDB-lite"/>
    </source>
</evidence>
<dbReference type="Proteomes" id="UP000038040">
    <property type="component" value="Unplaced"/>
</dbReference>
<dbReference type="WBParaSite" id="DME_0000588601-mRNA-1">
    <property type="protein sequence ID" value="DME_0000588601-mRNA-1"/>
    <property type="gene ID" value="DME_0000588601"/>
</dbReference>
<feature type="repeat" description="TPR" evidence="4">
    <location>
        <begin position="228"/>
        <end position="261"/>
    </location>
</feature>
<keyword evidence="1" id="KW-0677">Repeat</keyword>
<organism evidence="7 9">
    <name type="scientific">Dracunculus medinensis</name>
    <name type="common">Guinea worm</name>
    <dbReference type="NCBI Taxonomy" id="318479"/>
    <lineage>
        <taxon>Eukaryota</taxon>
        <taxon>Metazoa</taxon>
        <taxon>Ecdysozoa</taxon>
        <taxon>Nematoda</taxon>
        <taxon>Chromadorea</taxon>
        <taxon>Rhabditida</taxon>
        <taxon>Spirurina</taxon>
        <taxon>Dracunculoidea</taxon>
        <taxon>Dracunculidae</taxon>
        <taxon>Dracunculus</taxon>
    </lineage>
</organism>
<reference evidence="6 8" key="2">
    <citation type="submission" date="2018-11" db="EMBL/GenBank/DDBJ databases">
        <authorList>
            <consortium name="Pathogen Informatics"/>
        </authorList>
    </citation>
    <scope>NUCLEOTIDE SEQUENCE [LARGE SCALE GENOMIC DNA]</scope>
</reference>
<evidence type="ECO:0000313" key="9">
    <source>
        <dbReference type="WBParaSite" id="DME_0000588601-mRNA-1"/>
    </source>
</evidence>
<dbReference type="Gene3D" id="1.25.40.10">
    <property type="entry name" value="Tetratricopeptide repeat domain"/>
    <property type="match status" value="1"/>
</dbReference>
<protein>
    <submittedName>
        <fullName evidence="9">TPR_REGION domain-containing protein</fullName>
    </submittedName>
</protein>
<dbReference type="STRING" id="318479.A0A0N4UER4"/>
<evidence type="ECO:0000313" key="6">
    <source>
        <dbReference type="EMBL" id="VDN59437.1"/>
    </source>
</evidence>